<dbReference type="Proteomes" id="UP000663722">
    <property type="component" value="Chromosome"/>
</dbReference>
<accession>A0A975BTM8</accession>
<name>A0A975BTM8_9BACT</name>
<proteinExistence type="predicted"/>
<dbReference type="EMBL" id="CP061800">
    <property type="protein sequence ID" value="QTA91029.1"/>
    <property type="molecule type" value="Genomic_DNA"/>
</dbReference>
<reference evidence="1" key="1">
    <citation type="journal article" date="2021" name="Microb. Physiol.">
        <title>Proteogenomic Insights into the Physiology of Marine, Sulfate-Reducing, Filamentous Desulfonema limicola and Desulfonema magnum.</title>
        <authorList>
            <person name="Schnaars V."/>
            <person name="Wohlbrand L."/>
            <person name="Scheve S."/>
            <person name="Hinrichs C."/>
            <person name="Reinhardt R."/>
            <person name="Rabus R."/>
        </authorList>
    </citation>
    <scope>NUCLEOTIDE SEQUENCE</scope>
    <source>
        <strain evidence="1">4be13</strain>
    </source>
</reference>
<dbReference type="KEGG" id="dmm:dnm_070940"/>
<evidence type="ECO:0000313" key="1">
    <source>
        <dbReference type="EMBL" id="QTA91029.1"/>
    </source>
</evidence>
<keyword evidence="2" id="KW-1185">Reference proteome</keyword>
<organism evidence="1 2">
    <name type="scientific">Desulfonema magnum</name>
    <dbReference type="NCBI Taxonomy" id="45655"/>
    <lineage>
        <taxon>Bacteria</taxon>
        <taxon>Pseudomonadati</taxon>
        <taxon>Thermodesulfobacteriota</taxon>
        <taxon>Desulfobacteria</taxon>
        <taxon>Desulfobacterales</taxon>
        <taxon>Desulfococcaceae</taxon>
        <taxon>Desulfonema</taxon>
    </lineage>
</organism>
<protein>
    <submittedName>
        <fullName evidence="1">Uncharacterized protein</fullName>
    </submittedName>
</protein>
<evidence type="ECO:0000313" key="2">
    <source>
        <dbReference type="Proteomes" id="UP000663722"/>
    </source>
</evidence>
<dbReference type="AlphaFoldDB" id="A0A975BTM8"/>
<sequence>MFEIKYDKHYDFQQFVILVLLQIKNCKVNFEKSGSFI</sequence>
<gene>
    <name evidence="1" type="ORF">dnm_070940</name>
</gene>